<organism evidence="1 2">
    <name type="scientific">Flavobacterium myungsuense</name>
    <dbReference type="NCBI Taxonomy" id="651823"/>
    <lineage>
        <taxon>Bacteria</taxon>
        <taxon>Pseudomonadati</taxon>
        <taxon>Bacteroidota</taxon>
        <taxon>Flavobacteriia</taxon>
        <taxon>Flavobacteriales</taxon>
        <taxon>Flavobacteriaceae</taxon>
        <taxon>Flavobacterium</taxon>
    </lineage>
</organism>
<accession>A0ABW3J345</accession>
<proteinExistence type="predicted"/>
<evidence type="ECO:0000313" key="2">
    <source>
        <dbReference type="Proteomes" id="UP001597051"/>
    </source>
</evidence>
<keyword evidence="2" id="KW-1185">Reference proteome</keyword>
<dbReference type="EMBL" id="JBHTIZ010000023">
    <property type="protein sequence ID" value="MFD0984535.1"/>
    <property type="molecule type" value="Genomic_DNA"/>
</dbReference>
<sequence>MNSIIIENKTNSKIEIRMFFKNLDDLSEENIYFENYQIDKQSISVSKEIIPDEEIIIGIGSGIAKPVEKVDIRFDKIDILIGGNSLSFNKNAFYYCLDERTNWPFLLLITNISP</sequence>
<evidence type="ECO:0000313" key="1">
    <source>
        <dbReference type="EMBL" id="MFD0984535.1"/>
    </source>
</evidence>
<name>A0ABW3J345_9FLAO</name>
<reference evidence="2" key="1">
    <citation type="journal article" date="2019" name="Int. J. Syst. Evol. Microbiol.">
        <title>The Global Catalogue of Microorganisms (GCM) 10K type strain sequencing project: providing services to taxonomists for standard genome sequencing and annotation.</title>
        <authorList>
            <consortium name="The Broad Institute Genomics Platform"/>
            <consortium name="The Broad Institute Genome Sequencing Center for Infectious Disease"/>
            <person name="Wu L."/>
            <person name="Ma J."/>
        </authorList>
    </citation>
    <scope>NUCLEOTIDE SEQUENCE [LARGE SCALE GENOMIC DNA]</scope>
    <source>
        <strain evidence="2">CECT 7649</strain>
    </source>
</reference>
<comment type="caution">
    <text evidence="1">The sequence shown here is derived from an EMBL/GenBank/DDBJ whole genome shotgun (WGS) entry which is preliminary data.</text>
</comment>
<protein>
    <submittedName>
        <fullName evidence="1">Uncharacterized protein</fullName>
    </submittedName>
</protein>
<gene>
    <name evidence="1" type="ORF">ACFQ0S_08630</name>
</gene>
<dbReference type="RefSeq" id="WP_379756144.1">
    <property type="nucleotide sequence ID" value="NZ_JBHSYB010000024.1"/>
</dbReference>
<dbReference type="Proteomes" id="UP001597051">
    <property type="component" value="Unassembled WGS sequence"/>
</dbReference>